<dbReference type="AlphaFoldDB" id="A0A7S4ABD2"/>
<keyword evidence="2" id="KW-0812">Transmembrane</keyword>
<evidence type="ECO:0000313" key="3">
    <source>
        <dbReference type="EMBL" id="CAE0710016.1"/>
    </source>
</evidence>
<name>A0A7S4ABD2_9STRA</name>
<feature type="region of interest" description="Disordered" evidence="1">
    <location>
        <begin position="72"/>
        <end position="134"/>
    </location>
</feature>
<organism evidence="3">
    <name type="scientific">Pseudo-nitzschia australis</name>
    <dbReference type="NCBI Taxonomy" id="44445"/>
    <lineage>
        <taxon>Eukaryota</taxon>
        <taxon>Sar</taxon>
        <taxon>Stramenopiles</taxon>
        <taxon>Ochrophyta</taxon>
        <taxon>Bacillariophyta</taxon>
        <taxon>Bacillariophyceae</taxon>
        <taxon>Bacillariophycidae</taxon>
        <taxon>Bacillariales</taxon>
        <taxon>Bacillariaceae</taxon>
        <taxon>Pseudo-nitzschia</taxon>
    </lineage>
</organism>
<evidence type="ECO:0000256" key="2">
    <source>
        <dbReference type="SAM" id="Phobius"/>
    </source>
</evidence>
<gene>
    <name evidence="3" type="ORF">PAUS00366_LOCUS2736</name>
</gene>
<proteinExistence type="predicted"/>
<reference evidence="3" key="1">
    <citation type="submission" date="2021-01" db="EMBL/GenBank/DDBJ databases">
        <authorList>
            <person name="Corre E."/>
            <person name="Pelletier E."/>
            <person name="Niang G."/>
            <person name="Scheremetjew M."/>
            <person name="Finn R."/>
            <person name="Kale V."/>
            <person name="Holt S."/>
            <person name="Cochrane G."/>
            <person name="Meng A."/>
            <person name="Brown T."/>
            <person name="Cohen L."/>
        </authorList>
    </citation>
    <scope>NUCLEOTIDE SEQUENCE</scope>
    <source>
        <strain evidence="3">10249 10 AB</strain>
    </source>
</reference>
<feature type="compositionally biased region" description="Basic and acidic residues" evidence="1">
    <location>
        <begin position="74"/>
        <end position="126"/>
    </location>
</feature>
<feature type="compositionally biased region" description="Basic and acidic residues" evidence="1">
    <location>
        <begin position="1"/>
        <end position="15"/>
    </location>
</feature>
<feature type="region of interest" description="Disordered" evidence="1">
    <location>
        <begin position="1"/>
        <end position="33"/>
    </location>
</feature>
<keyword evidence="2" id="KW-1133">Transmembrane helix</keyword>
<feature type="transmembrane region" description="Helical" evidence="2">
    <location>
        <begin position="153"/>
        <end position="175"/>
    </location>
</feature>
<evidence type="ECO:0000256" key="1">
    <source>
        <dbReference type="SAM" id="MobiDB-lite"/>
    </source>
</evidence>
<dbReference type="EMBL" id="HBIX01003547">
    <property type="protein sequence ID" value="CAE0710016.1"/>
    <property type="molecule type" value="Transcribed_RNA"/>
</dbReference>
<accession>A0A7S4ABD2</accession>
<keyword evidence="2" id="KW-0472">Membrane</keyword>
<protein>
    <submittedName>
        <fullName evidence="3">Uncharacterized protein</fullName>
    </submittedName>
</protein>
<sequence>MAGNDSERAMRDRLRITGRPPRPTPSRIGSRMTSSGIIVNIDYTVDYKHKNDSAQRYKGIIHNGDEMQLQIKSSGEEKRDEQETTRTAESDQDGENIRIDHSQQQETMRTEGSDQDGENIRIDHSQQDSSSSASIVSYDTAYNPRGVKLSHQVGIAVSLSFAILGLLSILVYFVVHVYSRE</sequence>